<dbReference type="PANTHER" id="PTHR30154">
    <property type="entry name" value="LEUCINE-RESPONSIVE REGULATORY PROTEIN"/>
    <property type="match status" value="1"/>
</dbReference>
<dbReference type="PRINTS" id="PR00033">
    <property type="entry name" value="HTHASNC"/>
</dbReference>
<dbReference type="InterPro" id="IPR019887">
    <property type="entry name" value="Tscrpt_reg_AsnC/Lrp_C"/>
</dbReference>
<reference evidence="8 9" key="1">
    <citation type="submission" date="2018-06" db="EMBL/GenBank/DDBJ databases">
        <authorList>
            <consortium name="Pathogen Informatics"/>
            <person name="Doyle S."/>
        </authorList>
    </citation>
    <scope>NUCLEOTIDE SEQUENCE [LARGE SCALE GENOMIC DNA]</scope>
    <source>
        <strain evidence="8 9">NCTC9149</strain>
    </source>
</reference>
<keyword evidence="4" id="KW-0804">Transcription</keyword>
<dbReference type="PROSITE" id="PS00519">
    <property type="entry name" value="HTH_ASNC_1"/>
    <property type="match status" value="1"/>
</dbReference>
<dbReference type="Proteomes" id="UP000254571">
    <property type="component" value="Unassembled WGS sequence"/>
</dbReference>
<proteinExistence type="predicted"/>
<dbReference type="InterPro" id="IPR011008">
    <property type="entry name" value="Dimeric_a/b-barrel"/>
</dbReference>
<comment type="caution">
    <text evidence="8">The sequence shown here is derived from an EMBL/GenBank/DDBJ whole genome shotgun (WGS) entry which is preliminary data.</text>
</comment>
<dbReference type="AlphaFoldDB" id="A0A7H4PD12"/>
<gene>
    <name evidence="8" type="primary">asnC</name>
    <name evidence="8" type="ORF">NCTC9149_06875</name>
</gene>
<dbReference type="SUPFAM" id="SSF46785">
    <property type="entry name" value="Winged helix' DNA-binding domain"/>
    <property type="match status" value="1"/>
</dbReference>
<dbReference type="InterPro" id="IPR011991">
    <property type="entry name" value="ArsR-like_HTH"/>
</dbReference>
<dbReference type="InterPro" id="IPR019885">
    <property type="entry name" value="Tscrpt_reg_HTH_AsnC-type_CS"/>
</dbReference>
<dbReference type="FunFam" id="3.30.70.920:FF:000002">
    <property type="entry name" value="Transcriptional regulator AsnC"/>
    <property type="match status" value="1"/>
</dbReference>
<evidence type="ECO:0000256" key="6">
    <source>
        <dbReference type="ARBA" id="ARBA00059121"/>
    </source>
</evidence>
<dbReference type="NCBIfam" id="NF008384">
    <property type="entry name" value="PRK11179.1"/>
    <property type="match status" value="1"/>
</dbReference>
<dbReference type="Gene3D" id="3.30.70.920">
    <property type="match status" value="1"/>
</dbReference>
<dbReference type="GO" id="GO:0005829">
    <property type="term" value="C:cytosol"/>
    <property type="evidence" value="ECO:0007669"/>
    <property type="project" value="TreeGrafter"/>
</dbReference>
<dbReference type="PANTHER" id="PTHR30154:SF34">
    <property type="entry name" value="TRANSCRIPTIONAL REGULATOR AZLB"/>
    <property type="match status" value="1"/>
</dbReference>
<accession>A0A7H4PD12</accession>
<evidence type="ECO:0000256" key="2">
    <source>
        <dbReference type="ARBA" id="ARBA00023125"/>
    </source>
</evidence>
<feature type="domain" description="HTH asnC-type" evidence="7">
    <location>
        <begin position="6"/>
        <end position="67"/>
    </location>
</feature>
<organism evidence="8 9">
    <name type="scientific">Klebsiella grimontii</name>
    <dbReference type="NCBI Taxonomy" id="2058152"/>
    <lineage>
        <taxon>Bacteria</taxon>
        <taxon>Pseudomonadati</taxon>
        <taxon>Pseudomonadota</taxon>
        <taxon>Gammaproteobacteria</taxon>
        <taxon>Enterobacterales</taxon>
        <taxon>Enterobacteriaceae</taxon>
        <taxon>Klebsiella/Raoultella group</taxon>
        <taxon>Klebsiella</taxon>
    </lineage>
</organism>
<dbReference type="Pfam" id="PF13412">
    <property type="entry name" value="HTH_24"/>
    <property type="match status" value="1"/>
</dbReference>
<sequence length="164" mass="18383">MENYQIDNLDRGILEALMANARTAYAELAKQFGVSPGTIHVRVEKMKQAGIITGARIDVSPKQLGYDVGCFIGIILKSAKDYPSALARLNSLDEVTEAYYTTGHYSIFIKVMCRSIDALQHVLINKIQTIDEIQSTETLIVLQKPDYAHHPPMIGLFNPTFFHR</sequence>
<protein>
    <recommendedName>
        <fullName evidence="5">Regulatory protein AsnC</fullName>
    </recommendedName>
</protein>
<dbReference type="CDD" id="cd00090">
    <property type="entry name" value="HTH_ARSR"/>
    <property type="match status" value="1"/>
</dbReference>
<keyword evidence="2" id="KW-0238">DNA-binding</keyword>
<keyword evidence="3" id="KW-0010">Activator</keyword>
<dbReference type="SMART" id="SM00344">
    <property type="entry name" value="HTH_ASNC"/>
    <property type="match status" value="1"/>
</dbReference>
<dbReference type="InterPro" id="IPR036390">
    <property type="entry name" value="WH_DNA-bd_sf"/>
</dbReference>
<dbReference type="SUPFAM" id="SSF54909">
    <property type="entry name" value="Dimeric alpha+beta barrel"/>
    <property type="match status" value="1"/>
</dbReference>
<evidence type="ECO:0000256" key="5">
    <source>
        <dbReference type="ARBA" id="ARBA00041049"/>
    </source>
</evidence>
<dbReference type="GO" id="GO:0006355">
    <property type="term" value="P:regulation of DNA-templated transcription"/>
    <property type="evidence" value="ECO:0007669"/>
    <property type="project" value="UniProtKB-ARBA"/>
</dbReference>
<dbReference type="GO" id="GO:0043565">
    <property type="term" value="F:sequence-specific DNA binding"/>
    <property type="evidence" value="ECO:0007669"/>
    <property type="project" value="InterPro"/>
</dbReference>
<name>A0A7H4PD12_9ENTR</name>
<evidence type="ECO:0000259" key="7">
    <source>
        <dbReference type="PROSITE" id="PS50956"/>
    </source>
</evidence>
<evidence type="ECO:0000313" key="8">
    <source>
        <dbReference type="EMBL" id="STW10327.1"/>
    </source>
</evidence>
<evidence type="ECO:0000313" key="9">
    <source>
        <dbReference type="Proteomes" id="UP000254571"/>
    </source>
</evidence>
<dbReference type="InterPro" id="IPR036388">
    <property type="entry name" value="WH-like_DNA-bd_sf"/>
</dbReference>
<dbReference type="Gene3D" id="1.10.10.10">
    <property type="entry name" value="Winged helix-like DNA-binding domain superfamily/Winged helix DNA-binding domain"/>
    <property type="match status" value="1"/>
</dbReference>
<dbReference type="InterPro" id="IPR019888">
    <property type="entry name" value="Tscrpt_reg_AsnC-like"/>
</dbReference>
<keyword evidence="1" id="KW-0805">Transcription regulation</keyword>
<comment type="function">
    <text evidence="6">Activator of asnA transcription; autogenous regulator of its own transcription; and repressor of the expression of gidA at a post-transcriptional level.</text>
</comment>
<evidence type="ECO:0000256" key="3">
    <source>
        <dbReference type="ARBA" id="ARBA00023159"/>
    </source>
</evidence>
<dbReference type="InterPro" id="IPR000485">
    <property type="entry name" value="AsnC-type_HTH_dom"/>
</dbReference>
<dbReference type="Pfam" id="PF01037">
    <property type="entry name" value="AsnC_trans_reg"/>
    <property type="match status" value="1"/>
</dbReference>
<dbReference type="EMBL" id="UGMX01000002">
    <property type="protein sequence ID" value="STW10327.1"/>
    <property type="molecule type" value="Genomic_DNA"/>
</dbReference>
<evidence type="ECO:0000256" key="1">
    <source>
        <dbReference type="ARBA" id="ARBA00023015"/>
    </source>
</evidence>
<evidence type="ECO:0000256" key="4">
    <source>
        <dbReference type="ARBA" id="ARBA00023163"/>
    </source>
</evidence>
<dbReference type="GO" id="GO:0043200">
    <property type="term" value="P:response to amino acid"/>
    <property type="evidence" value="ECO:0007669"/>
    <property type="project" value="TreeGrafter"/>
</dbReference>
<dbReference type="PROSITE" id="PS50956">
    <property type="entry name" value="HTH_ASNC_2"/>
    <property type="match status" value="1"/>
</dbReference>
<dbReference type="FunFam" id="1.10.10.10:FF:000078">
    <property type="entry name" value="Transcriptional regulator AsnC"/>
    <property type="match status" value="1"/>
</dbReference>